<keyword evidence="4" id="KW-1185">Reference proteome</keyword>
<dbReference type="Gene3D" id="3.10.180.10">
    <property type="entry name" value="2,3-Dihydroxybiphenyl 1,2-Dioxygenase, domain 1"/>
    <property type="match status" value="1"/>
</dbReference>
<dbReference type="PANTHER" id="PTHR36113:SF6">
    <property type="entry name" value="FOSFOMYCIN RESISTANCE PROTEIN FOSX"/>
    <property type="match status" value="1"/>
</dbReference>
<evidence type="ECO:0000259" key="2">
    <source>
        <dbReference type="PROSITE" id="PS51819"/>
    </source>
</evidence>
<reference evidence="3 4" key="1">
    <citation type="submission" date="2021-01" db="EMBL/GenBank/DDBJ databases">
        <title>Genome Sequencing of Type Strains.</title>
        <authorList>
            <person name="Lemaire J.F."/>
            <person name="Inderbitzin P."/>
            <person name="Collins S.B."/>
            <person name="Wespe N."/>
            <person name="Knight-Connoni V."/>
        </authorList>
    </citation>
    <scope>NUCLEOTIDE SEQUENCE [LARGE SCALE GENOMIC DNA]</scope>
    <source>
        <strain evidence="3 4">DSM 14730</strain>
    </source>
</reference>
<dbReference type="InterPro" id="IPR029068">
    <property type="entry name" value="Glyas_Bleomycin-R_OHBP_Dase"/>
</dbReference>
<evidence type="ECO:0000256" key="1">
    <source>
        <dbReference type="ARBA" id="ARBA00022723"/>
    </source>
</evidence>
<evidence type="ECO:0000313" key="4">
    <source>
        <dbReference type="Proteomes" id="UP001319060"/>
    </source>
</evidence>
<comment type="caution">
    <text evidence="3">The sequence shown here is derived from an EMBL/GenBank/DDBJ whole genome shotgun (WGS) entry which is preliminary data.</text>
</comment>
<sequence length="130" mass="14994">MEVRGINHVTIRVSNLRRSLEFYIDILGAKLVHKGNTDVYLDMGGTWLCLLEFKNAKPMDKEHICIDHFAFTVTEDHFPDAVKELIKHKVNITRGPIERGGGKSINFTDPDGNELEFFTGTLYQRMKNWK</sequence>
<proteinExistence type="predicted"/>
<dbReference type="Pfam" id="PF00903">
    <property type="entry name" value="Glyoxalase"/>
    <property type="match status" value="1"/>
</dbReference>
<dbReference type="EMBL" id="JAFHKS010000042">
    <property type="protein sequence ID" value="MBN3544453.1"/>
    <property type="molecule type" value="Genomic_DNA"/>
</dbReference>
<evidence type="ECO:0000313" key="3">
    <source>
        <dbReference type="EMBL" id="MBN3544453.1"/>
    </source>
</evidence>
<protein>
    <submittedName>
        <fullName evidence="3">VOC family protein</fullName>
    </submittedName>
</protein>
<feature type="domain" description="VOC" evidence="2">
    <location>
        <begin position="5"/>
        <end position="120"/>
    </location>
</feature>
<dbReference type="InterPro" id="IPR037523">
    <property type="entry name" value="VOC_core"/>
</dbReference>
<dbReference type="InterPro" id="IPR004360">
    <property type="entry name" value="Glyas_Fos-R_dOase_dom"/>
</dbReference>
<dbReference type="Proteomes" id="UP001319060">
    <property type="component" value="Unassembled WGS sequence"/>
</dbReference>
<dbReference type="PANTHER" id="PTHR36113">
    <property type="entry name" value="LYASE, PUTATIVE-RELATED-RELATED"/>
    <property type="match status" value="1"/>
</dbReference>
<dbReference type="PROSITE" id="PS51819">
    <property type="entry name" value="VOC"/>
    <property type="match status" value="1"/>
</dbReference>
<keyword evidence="1" id="KW-0479">Metal-binding</keyword>
<name>A0ABS2ZAT9_9BACL</name>
<dbReference type="SUPFAM" id="SSF54593">
    <property type="entry name" value="Glyoxalase/Bleomycin resistance protein/Dihydroxybiphenyl dioxygenase"/>
    <property type="match status" value="1"/>
</dbReference>
<accession>A0ABS2ZAT9</accession>
<gene>
    <name evidence="3" type="ORF">JYA64_04070</name>
</gene>
<dbReference type="RefSeq" id="WP_188403995.1">
    <property type="nucleotide sequence ID" value="NZ_BMCE01000002.1"/>
</dbReference>
<organism evidence="3 4">
    <name type="scientific">Fictibacillus barbaricus</name>
    <dbReference type="NCBI Taxonomy" id="182136"/>
    <lineage>
        <taxon>Bacteria</taxon>
        <taxon>Bacillati</taxon>
        <taxon>Bacillota</taxon>
        <taxon>Bacilli</taxon>
        <taxon>Bacillales</taxon>
        <taxon>Fictibacillaceae</taxon>
        <taxon>Fictibacillus</taxon>
    </lineage>
</organism>
<dbReference type="InterPro" id="IPR051332">
    <property type="entry name" value="Fosfomycin_Res_Enzymes"/>
</dbReference>